<keyword evidence="2" id="KW-1185">Reference proteome</keyword>
<dbReference type="AlphaFoldDB" id="A0A4V6KEK2"/>
<dbReference type="EMBL" id="LR590481">
    <property type="protein sequence ID" value="VTQ95217.1"/>
    <property type="molecule type" value="Genomic_DNA"/>
</dbReference>
<protein>
    <recommendedName>
        <fullName evidence="3">DUF1573 domain-containing protein</fullName>
    </recommendedName>
</protein>
<reference evidence="1 2" key="1">
    <citation type="submission" date="2019-05" db="EMBL/GenBank/DDBJ databases">
        <authorList>
            <consortium name="Pathogen Informatics"/>
        </authorList>
    </citation>
    <scope>NUCLEOTIDE SEQUENCE [LARGE SCALE GENOMIC DNA]</scope>
    <source>
        <strain evidence="1 2">NCTC503</strain>
    </source>
</reference>
<sequence>MKDIIFDEFQNSVSDCLIRHKSILDILTKLQESESRINRAVCKSVTNCGCVKITAKKQEYILDNGEISLDSHLHGEICDHCRDIIESELGNHLFYITSLCNLIDINLYDVLIKELNKIVTLGEYTLR</sequence>
<name>A0A4V6KEK2_HATHI</name>
<dbReference type="Proteomes" id="UP000308489">
    <property type="component" value="Chromosome 1"/>
</dbReference>
<evidence type="ECO:0000313" key="1">
    <source>
        <dbReference type="EMBL" id="VTQ95217.1"/>
    </source>
</evidence>
<dbReference type="KEGG" id="hhw:NCTC503_02465"/>
<organism evidence="1 2">
    <name type="scientific">Hathewaya histolytica</name>
    <name type="common">Clostridium histolyticum</name>
    <dbReference type="NCBI Taxonomy" id="1498"/>
    <lineage>
        <taxon>Bacteria</taxon>
        <taxon>Bacillati</taxon>
        <taxon>Bacillota</taxon>
        <taxon>Clostridia</taxon>
        <taxon>Eubacteriales</taxon>
        <taxon>Clostridiaceae</taxon>
        <taxon>Hathewaya</taxon>
    </lineage>
</organism>
<evidence type="ECO:0000313" key="2">
    <source>
        <dbReference type="Proteomes" id="UP000308489"/>
    </source>
</evidence>
<evidence type="ECO:0008006" key="3">
    <source>
        <dbReference type="Google" id="ProtNLM"/>
    </source>
</evidence>
<accession>A0A4V6KEK2</accession>
<dbReference type="OrthoDB" id="2988649at2"/>
<proteinExistence type="predicted"/>
<gene>
    <name evidence="1" type="ORF">NCTC503_02465</name>
</gene>
<dbReference type="RefSeq" id="WP_138210989.1">
    <property type="nucleotide sequence ID" value="NZ_CBCRUQ010000002.1"/>
</dbReference>